<dbReference type="Gene3D" id="1.10.287.260">
    <property type="match status" value="1"/>
</dbReference>
<keyword evidence="4 9" id="KW-0808">Transferase</keyword>
<keyword evidence="3 9" id="KW-0240">DNA-directed RNA polymerase</keyword>
<dbReference type="Gene3D" id="1.10.287.280">
    <property type="match status" value="1"/>
</dbReference>
<keyword evidence="12" id="KW-1185">Reference proteome</keyword>
<comment type="catalytic activity">
    <reaction evidence="8 9">
        <text>RNA(n) + a ribonucleoside 5'-triphosphate = RNA(n+1) + diphosphate</text>
        <dbReference type="Rhea" id="RHEA:21248"/>
        <dbReference type="Rhea" id="RHEA-COMP:14527"/>
        <dbReference type="Rhea" id="RHEA-COMP:17342"/>
        <dbReference type="ChEBI" id="CHEBI:33019"/>
        <dbReference type="ChEBI" id="CHEBI:61557"/>
        <dbReference type="ChEBI" id="CHEBI:140395"/>
        <dbReference type="EC" id="2.7.7.6"/>
    </reaction>
</comment>
<evidence type="ECO:0000313" key="12">
    <source>
        <dbReference type="Proteomes" id="UP001229393"/>
    </source>
</evidence>
<keyword evidence="7" id="KW-1195">Viral transcription</keyword>
<evidence type="ECO:0000256" key="9">
    <source>
        <dbReference type="RuleBase" id="RU003805"/>
    </source>
</evidence>
<evidence type="ECO:0000259" key="10">
    <source>
        <dbReference type="SMART" id="SM01311"/>
    </source>
</evidence>
<dbReference type="Proteomes" id="UP001229393">
    <property type="component" value="Segment"/>
</dbReference>
<dbReference type="GO" id="GO:0006351">
    <property type="term" value="P:DNA-templated transcription"/>
    <property type="evidence" value="ECO:0007669"/>
    <property type="project" value="InterPro"/>
</dbReference>
<dbReference type="InterPro" id="IPR029262">
    <property type="entry name" value="RPOL_N"/>
</dbReference>
<protein>
    <recommendedName>
        <fullName evidence="2 9">DNA-directed RNA polymerase</fullName>
        <ecNumber evidence="2 9">2.7.7.6</ecNumber>
    </recommendedName>
</protein>
<dbReference type="GO" id="GO:0003677">
    <property type="term" value="F:DNA binding"/>
    <property type="evidence" value="ECO:0007669"/>
    <property type="project" value="InterPro"/>
</dbReference>
<evidence type="ECO:0000256" key="7">
    <source>
        <dbReference type="ARBA" id="ARBA00023314"/>
    </source>
</evidence>
<dbReference type="GO" id="GO:0000428">
    <property type="term" value="C:DNA-directed RNA polymerase complex"/>
    <property type="evidence" value="ECO:0007669"/>
    <property type="project" value="UniProtKB-KW"/>
</dbReference>
<dbReference type="InterPro" id="IPR024075">
    <property type="entry name" value="DNA-dir_RNA_pol_helix_hairp_sf"/>
</dbReference>
<feature type="domain" description="DNA-directed RNA polymerase N-terminal" evidence="10">
    <location>
        <begin position="34"/>
        <end position="337"/>
    </location>
</feature>
<dbReference type="SMART" id="SM01311">
    <property type="entry name" value="RPOL_N"/>
    <property type="match status" value="1"/>
</dbReference>
<reference evidence="11 12" key="1">
    <citation type="submission" date="2023-04" db="EMBL/GenBank/DDBJ databases">
        <authorList>
            <person name="Kongsomboonchoke P."/>
        </authorList>
    </citation>
    <scope>NUCLEOTIDE SEQUENCE [LARGE SCALE GENOMIC DNA]</scope>
</reference>
<comment type="similarity">
    <text evidence="1 9">Belongs to the phage and mitochondrial RNA polymerase family.</text>
</comment>
<dbReference type="Pfam" id="PF00940">
    <property type="entry name" value="RNA_pol"/>
    <property type="match status" value="1"/>
</dbReference>
<evidence type="ECO:0000313" key="11">
    <source>
        <dbReference type="EMBL" id="WLW38361.1"/>
    </source>
</evidence>
<accession>A0AA50F0S4</accession>
<proteinExistence type="inferred from homology"/>
<dbReference type="Gene3D" id="1.10.1320.10">
    <property type="entry name" value="DNA-directed RNA polymerase, N-terminal domain"/>
    <property type="match status" value="1"/>
</dbReference>
<comment type="function">
    <text evidence="9">DNA-dependent RNA polymerase catalyzes the transcription of DNA into RNA using the four ribonucleoside triphosphates as substrates.</text>
</comment>
<keyword evidence="6 9" id="KW-0804">Transcription</keyword>
<dbReference type="Pfam" id="PF14700">
    <property type="entry name" value="RPOL_N"/>
    <property type="match status" value="1"/>
</dbReference>
<evidence type="ECO:0000256" key="4">
    <source>
        <dbReference type="ARBA" id="ARBA00022679"/>
    </source>
</evidence>
<dbReference type="Gene3D" id="1.10.150.20">
    <property type="entry name" value="5' to 3' exonuclease, C-terminal subdomain"/>
    <property type="match status" value="1"/>
</dbReference>
<dbReference type="PROSITE" id="PS00900">
    <property type="entry name" value="RNA_POL_PHAGE_1"/>
    <property type="match status" value="1"/>
</dbReference>
<evidence type="ECO:0000256" key="8">
    <source>
        <dbReference type="ARBA" id="ARBA00048552"/>
    </source>
</evidence>
<organism evidence="11 12">
    <name type="scientific">Escherichia phage SR04</name>
    <dbReference type="NCBI Taxonomy" id="3056227"/>
    <lineage>
        <taxon>Viruses</taxon>
        <taxon>Duplodnaviria</taxon>
        <taxon>Heunggongvirae</taxon>
        <taxon>Uroviricota</taxon>
        <taxon>Caudoviricetes</taxon>
        <taxon>Autographivirales</taxon>
        <taxon>Autotranscriptaviridae</taxon>
        <taxon>Studiervirinae</taxon>
        <taxon>Kayfunavirus</taxon>
        <taxon>Kayfunavirus SR04</taxon>
    </lineage>
</organism>
<dbReference type="SUPFAM" id="SSF56672">
    <property type="entry name" value="DNA/RNA polymerases"/>
    <property type="match status" value="1"/>
</dbReference>
<dbReference type="InterPro" id="IPR037159">
    <property type="entry name" value="RNA_POL_N_sf"/>
</dbReference>
<sequence>MSVISIDKHDFSDVSNAIEPFNLLADHYGQDLAVKQLQLEHEAYTEGERRFIKNLERQTERGELADNQVAKPLMQTLVPKIAQAVKEWHEGQDGKLSTSRPSVAFTTLSTEEKAVKDRSMRISCESAAVIILKVILSKLVKPEGIPITPMASALGRTLEDEIRFGRIRDKEKEHFKKAIAENLNKRAGASYKKAYMQAVEASMLEQGQLEDAWGTWSPTEAVHVGIKMLEIVIQSTQLVELKRYGAGNAAADVEMVHLSDFWVKKMAQRGFSLAGIAPVYQPCVVPPKPWTGVVGGGYWAKGRRPLPLIRLGSKSAVARYEDVYMPEVYDAVNIIQNTPWKVNKKVLNVVNMVEKLNNTPIDDIPQMEPLKPEDYAGETEEELKAWKKAAAGIYRREKARQSRRLSLSFIINQANKFSQFKAIWFPYNMDWRGRVYAVPMFNPQGNDMQKGLLTLAVGKPIGADGFKWLKVHGANCAGVDKVTFEERIKWVEDNHENIMAAAKAPMDSIEWWGKLDSPFCFLAFCFEYAGVMRHGLSYSCSLPIAFDGSCSGIQHFSAMLRDHIGGHAVNLTPSGMVQDIYRIVSDRIEEELKVLLITGTDNEMVTHEDKKTGEITERIKLGTRELARQWLTYGMSRKVTKRSVMTLAYGSKEYGFADQVYEDIVMPAIDSGSGAMFTEPSQASRFMAKMIWEAVSVTVVAAVDAMKWLQGAAKLLAAEVKDKKTGEILKPCLPVHWVTPDGFPVWQEYRKKDTTRLNLMFLGSFNLQPTVNKGTKKELDKHKQESGISPNFVHSQDGSHLRKTVVHTHRKYGVMSFAVIHDSFGTIPADAEYLFRGIRETMVETYRDNDVLLDFYEQFEYQLHESQRDKLPELPKKGKLNIEDILSSDFAFA</sequence>
<evidence type="ECO:0000256" key="2">
    <source>
        <dbReference type="ARBA" id="ARBA00012418"/>
    </source>
</evidence>
<dbReference type="PANTHER" id="PTHR10102">
    <property type="entry name" value="DNA-DIRECTED RNA POLYMERASE, MITOCHONDRIAL"/>
    <property type="match status" value="1"/>
</dbReference>
<evidence type="ECO:0000256" key="5">
    <source>
        <dbReference type="ARBA" id="ARBA00022695"/>
    </source>
</evidence>
<dbReference type="InterPro" id="IPR002092">
    <property type="entry name" value="DNA-dir_Rpol_phage-type"/>
</dbReference>
<dbReference type="EC" id="2.7.7.6" evidence="2 9"/>
<dbReference type="InterPro" id="IPR046950">
    <property type="entry name" value="DNA-dir_Rpol_C_phage-type"/>
</dbReference>
<keyword evidence="5 9" id="KW-0548">Nucleotidyltransferase</keyword>
<dbReference type="PROSITE" id="PS00489">
    <property type="entry name" value="RNA_POL_PHAGE_2"/>
    <property type="match status" value="1"/>
</dbReference>
<evidence type="ECO:0000256" key="1">
    <source>
        <dbReference type="ARBA" id="ARBA00009493"/>
    </source>
</evidence>
<evidence type="ECO:0000256" key="6">
    <source>
        <dbReference type="ARBA" id="ARBA00023163"/>
    </source>
</evidence>
<dbReference type="GO" id="GO:0019083">
    <property type="term" value="P:viral transcription"/>
    <property type="evidence" value="ECO:0007669"/>
    <property type="project" value="UniProtKB-KW"/>
</dbReference>
<dbReference type="GO" id="GO:0003899">
    <property type="term" value="F:DNA-directed RNA polymerase activity"/>
    <property type="evidence" value="ECO:0007669"/>
    <property type="project" value="UniProtKB-EC"/>
</dbReference>
<dbReference type="PANTHER" id="PTHR10102:SF0">
    <property type="entry name" value="DNA-DIRECTED RNA POLYMERASE, MITOCHONDRIAL"/>
    <property type="match status" value="1"/>
</dbReference>
<evidence type="ECO:0000256" key="3">
    <source>
        <dbReference type="ARBA" id="ARBA00022478"/>
    </source>
</evidence>
<name>A0AA50F0S4_9CAUD</name>
<gene>
    <name evidence="11" type="ORF">AHPLHIJF_00038</name>
</gene>
<dbReference type="EMBL" id="OQ870567">
    <property type="protein sequence ID" value="WLW38361.1"/>
    <property type="molecule type" value="Genomic_DNA"/>
</dbReference>
<dbReference type="InterPro" id="IPR043502">
    <property type="entry name" value="DNA/RNA_pol_sf"/>
</dbReference>